<dbReference type="AlphaFoldDB" id="A0A0P8A5H7"/>
<sequence length="29" mass="3318">MESTFRAIETTGTVDKNHHLFLDEPLPFA</sequence>
<name>A0A0P8A5H7_9EURY</name>
<gene>
    <name evidence="1" type="ORF">MPEBLZ_03648</name>
</gene>
<protein>
    <submittedName>
        <fullName evidence="1">Uncharacterized protein</fullName>
    </submittedName>
</protein>
<dbReference type="EMBL" id="LKCM01000303">
    <property type="protein sequence ID" value="KPQ41793.1"/>
    <property type="molecule type" value="Genomic_DNA"/>
</dbReference>
<accession>A0A0P8A5H7</accession>
<comment type="caution">
    <text evidence="1">The sequence shown here is derived from an EMBL/GenBank/DDBJ whole genome shotgun (WGS) entry which is preliminary data.</text>
</comment>
<evidence type="ECO:0000313" key="1">
    <source>
        <dbReference type="EMBL" id="KPQ41793.1"/>
    </source>
</evidence>
<organism evidence="1 2">
    <name type="scientific">Candidatus Methanoperedens nitratireducens</name>
    <dbReference type="NCBI Taxonomy" id="1392998"/>
    <lineage>
        <taxon>Archaea</taxon>
        <taxon>Methanobacteriati</taxon>
        <taxon>Methanobacteriota</taxon>
        <taxon>Stenosarchaea group</taxon>
        <taxon>Methanomicrobia</taxon>
        <taxon>Methanosarcinales</taxon>
        <taxon>ANME-2 cluster</taxon>
        <taxon>Candidatus Methanoperedentaceae</taxon>
        <taxon>Candidatus Methanoperedens</taxon>
    </lineage>
</organism>
<reference evidence="1 2" key="1">
    <citation type="submission" date="2015-09" db="EMBL/GenBank/DDBJ databases">
        <title>A metagenomics-based metabolic model of nitrate-dependent anaerobic oxidation of methane by Methanoperedens-like archaea.</title>
        <authorList>
            <person name="Arshad A."/>
            <person name="Speth D.R."/>
            <person name="De Graaf R.M."/>
            <person name="Op Den Camp H.J."/>
            <person name="Jetten M.S."/>
            <person name="Welte C.U."/>
        </authorList>
    </citation>
    <scope>NUCLEOTIDE SEQUENCE [LARGE SCALE GENOMIC DNA]</scope>
</reference>
<dbReference type="Proteomes" id="UP000050360">
    <property type="component" value="Unassembled WGS sequence"/>
</dbReference>
<evidence type="ECO:0000313" key="2">
    <source>
        <dbReference type="Proteomes" id="UP000050360"/>
    </source>
</evidence>
<proteinExistence type="predicted"/>
<feature type="non-terminal residue" evidence="1">
    <location>
        <position position="29"/>
    </location>
</feature>